<dbReference type="PANTHER" id="PTHR43861:SF1">
    <property type="entry name" value="TRANS-ACONITATE 2-METHYLTRANSFERASE"/>
    <property type="match status" value="1"/>
</dbReference>
<keyword evidence="4" id="KW-0808">Transferase</keyword>
<evidence type="ECO:0000313" key="7">
    <source>
        <dbReference type="Proteomes" id="UP000431451"/>
    </source>
</evidence>
<evidence type="ECO:0000259" key="1">
    <source>
        <dbReference type="Pfam" id="PF08241"/>
    </source>
</evidence>
<reference evidence="4 6" key="1">
    <citation type="submission" date="2017-10" db="EMBL/GenBank/DDBJ databases">
        <title>Effective Description of Clostridium neonatale sp. nov. linked to necrotizing enterocolitis in neonates and a clarification of species assignable to the genus Clostridium (Prazmowski 1880) emend. Lawson and Rainey 2016.</title>
        <authorList>
            <person name="Bernard K."/>
            <person name="Burdz T."/>
            <person name="Wiebe D."/>
            <person name="Balcewich B."/>
            <person name="Alfa M."/>
            <person name="Bernier A.-M."/>
        </authorList>
    </citation>
    <scope>NUCLEOTIDE SEQUENCE [LARGE SCALE GENOMIC DNA]</scope>
    <source>
        <strain evidence="4 6">LCDC99A005</strain>
    </source>
</reference>
<dbReference type="EMBL" id="CAMTCP010000144">
    <property type="protein sequence ID" value="CAI3572614.1"/>
    <property type="molecule type" value="Genomic_DNA"/>
</dbReference>
<name>A0A2A7MCP0_9CLOT</name>
<evidence type="ECO:0000313" key="2">
    <source>
        <dbReference type="EMBL" id="CAG9702896.1"/>
    </source>
</evidence>
<proteinExistence type="predicted"/>
<dbReference type="InterPro" id="IPR013216">
    <property type="entry name" value="Methyltransf_11"/>
</dbReference>
<keyword evidence="4" id="KW-0489">Methyltransferase</keyword>
<dbReference type="EMBL" id="UWJD01000003">
    <property type="protein sequence ID" value="VCT86263.1"/>
    <property type="molecule type" value="Genomic_DNA"/>
</dbReference>
<dbReference type="GO" id="GO:0032259">
    <property type="term" value="P:methylation"/>
    <property type="evidence" value="ECO:0007669"/>
    <property type="project" value="UniProtKB-KW"/>
</dbReference>
<dbReference type="Proteomes" id="UP000220840">
    <property type="component" value="Unassembled WGS sequence"/>
</dbReference>
<dbReference type="EC" id="2.1.1.315" evidence="5"/>
<dbReference type="STRING" id="137838.GCA_001458595_00301"/>
<reference evidence="5 7" key="2">
    <citation type="submission" date="2018-06" db="EMBL/GenBank/DDBJ databases">
        <authorList>
            <consortium name="IHU Genomes"/>
        </authorList>
    </citation>
    <scope>NUCLEOTIDE SEQUENCE [LARGE SCALE GENOMIC DNA]</scope>
    <source>
        <strain evidence="5 7">NEC25</strain>
    </source>
</reference>
<evidence type="ECO:0000313" key="6">
    <source>
        <dbReference type="Proteomes" id="UP000220840"/>
    </source>
</evidence>
<dbReference type="EMBL" id="CAKJVE010000004">
    <property type="protein sequence ID" value="CAG9702896.1"/>
    <property type="molecule type" value="Genomic_DNA"/>
</dbReference>
<dbReference type="AlphaFoldDB" id="A0A2A7MCP0"/>
<dbReference type="Proteomes" id="UP000431451">
    <property type="component" value="Unassembled WGS sequence"/>
</dbReference>
<sequence>MKNNIKKNSELHFNEIAKNYNNSHDGKFVKCMYDEIIDRVLKKQPKDILDLGCGNGNILSILSDCTDANLFGLDLSKNMIYEAQKKLNDKVQLDIGDSENLPYDDDKFDLVICNASFHHYTNPQKVLKEIKRVLTPSGTLILGDPTAPFEWYLKILNYFLPKTNSGDYKIYSKNEIYSLLNASGFTPSNWKKINHSAFIIDATITN</sequence>
<evidence type="ECO:0000313" key="3">
    <source>
        <dbReference type="EMBL" id="CAI3572614.1"/>
    </source>
</evidence>
<dbReference type="PANTHER" id="PTHR43861">
    <property type="entry name" value="TRANS-ACONITATE 2-METHYLTRANSFERASE-RELATED"/>
    <property type="match status" value="1"/>
</dbReference>
<organism evidence="4 6">
    <name type="scientific">Clostridium neonatale</name>
    <dbReference type="NCBI Taxonomy" id="137838"/>
    <lineage>
        <taxon>Bacteria</taxon>
        <taxon>Bacillati</taxon>
        <taxon>Bacillota</taxon>
        <taxon>Clostridia</taxon>
        <taxon>Eubacteriales</taxon>
        <taxon>Clostridiaceae</taxon>
        <taxon>Clostridium</taxon>
    </lineage>
</organism>
<dbReference type="CDD" id="cd02440">
    <property type="entry name" value="AdoMet_MTases"/>
    <property type="match status" value="1"/>
</dbReference>
<feature type="domain" description="Methyltransferase type 11" evidence="1">
    <location>
        <begin position="49"/>
        <end position="142"/>
    </location>
</feature>
<dbReference type="InterPro" id="IPR029063">
    <property type="entry name" value="SAM-dependent_MTases_sf"/>
</dbReference>
<accession>A0A2A7MCP0</accession>
<reference evidence="2" key="3">
    <citation type="submission" date="2021-10" db="EMBL/GenBank/DDBJ databases">
        <authorList>
            <person name="Mesa V."/>
        </authorList>
    </citation>
    <scope>NUCLEOTIDE SEQUENCE</scope>
    <source>
        <strain evidence="2">CC3_PB</strain>
    </source>
</reference>
<dbReference type="GO" id="GO:0008757">
    <property type="term" value="F:S-adenosylmethionine-dependent methyltransferase activity"/>
    <property type="evidence" value="ECO:0007669"/>
    <property type="project" value="InterPro"/>
</dbReference>
<evidence type="ECO:0000313" key="4">
    <source>
        <dbReference type="EMBL" id="PEG29111.1"/>
    </source>
</evidence>
<dbReference type="Proteomes" id="UP001189143">
    <property type="component" value="Unassembled WGS sequence"/>
</dbReference>
<evidence type="ECO:0000313" key="5">
    <source>
        <dbReference type="EMBL" id="VCT86263.1"/>
    </source>
</evidence>
<keyword evidence="6" id="KW-1185">Reference proteome</keyword>
<reference evidence="3" key="4">
    <citation type="submission" date="2022-10" db="EMBL/GenBank/DDBJ databases">
        <authorList>
            <person name="Aires J."/>
            <person name="Mesa V."/>
        </authorList>
    </citation>
    <scope>NUCLEOTIDE SEQUENCE</scope>
    <source>
        <strain evidence="3">Clostridium neonatale JD116</strain>
    </source>
</reference>
<dbReference type="SUPFAM" id="SSF53335">
    <property type="entry name" value="S-adenosyl-L-methionine-dependent methyltransferases"/>
    <property type="match status" value="1"/>
</dbReference>
<dbReference type="Gene3D" id="3.40.50.150">
    <property type="entry name" value="Vaccinia Virus protein VP39"/>
    <property type="match status" value="1"/>
</dbReference>
<protein>
    <submittedName>
        <fullName evidence="5">27-O-demethylrifamycin SV methyltransferase</fullName>
        <ecNumber evidence="5">2.1.1.315</ecNumber>
    </submittedName>
    <submittedName>
        <fullName evidence="2 4">SAM-dependent methyltransferase</fullName>
    </submittedName>
</protein>
<dbReference type="EMBL" id="PDCJ01000005">
    <property type="protein sequence ID" value="PEG29111.1"/>
    <property type="molecule type" value="Genomic_DNA"/>
</dbReference>
<dbReference type="Pfam" id="PF08241">
    <property type="entry name" value="Methyltransf_11"/>
    <property type="match status" value="1"/>
</dbReference>
<dbReference type="Proteomes" id="UP000789738">
    <property type="component" value="Unassembled WGS sequence"/>
</dbReference>
<gene>
    <name evidence="3" type="ORF">CNEO2_220008</name>
    <name evidence="2" type="ORF">CNEO_40205</name>
    <name evidence="5" type="ORF">CNEONATNEC25_03874</name>
    <name evidence="4" type="ORF">CQ394_19515</name>
</gene>